<proteinExistence type="predicted"/>
<dbReference type="AlphaFoldDB" id="A0AAV5EQ46"/>
<dbReference type="Proteomes" id="UP001054889">
    <property type="component" value="Unassembled WGS sequence"/>
</dbReference>
<evidence type="ECO:0000313" key="2">
    <source>
        <dbReference type="Proteomes" id="UP001054889"/>
    </source>
</evidence>
<dbReference type="EMBL" id="BQKI01000078">
    <property type="protein sequence ID" value="GJN25498.1"/>
    <property type="molecule type" value="Genomic_DNA"/>
</dbReference>
<evidence type="ECO:0000313" key="1">
    <source>
        <dbReference type="EMBL" id="GJN25498.1"/>
    </source>
</evidence>
<keyword evidence="2" id="KW-1185">Reference proteome</keyword>
<protein>
    <submittedName>
        <fullName evidence="1">Uncharacterized protein</fullName>
    </submittedName>
</protein>
<reference evidence="1" key="1">
    <citation type="journal article" date="2018" name="DNA Res.">
        <title>Multiple hybrid de novo genome assembly of finger millet, an orphan allotetraploid crop.</title>
        <authorList>
            <person name="Hatakeyama M."/>
            <person name="Aluri S."/>
            <person name="Balachadran M.T."/>
            <person name="Sivarajan S.R."/>
            <person name="Patrignani A."/>
            <person name="Gruter S."/>
            <person name="Poveda L."/>
            <person name="Shimizu-Inatsugi R."/>
            <person name="Baeten J."/>
            <person name="Francoijs K.J."/>
            <person name="Nataraja K.N."/>
            <person name="Reddy Y.A.N."/>
            <person name="Phadnis S."/>
            <person name="Ravikumar R.L."/>
            <person name="Schlapbach R."/>
            <person name="Sreeman S.M."/>
            <person name="Shimizu K.K."/>
        </authorList>
    </citation>
    <scope>NUCLEOTIDE SEQUENCE</scope>
</reference>
<accession>A0AAV5EQ46</accession>
<organism evidence="1 2">
    <name type="scientific">Eleusine coracana subsp. coracana</name>
    <dbReference type="NCBI Taxonomy" id="191504"/>
    <lineage>
        <taxon>Eukaryota</taxon>
        <taxon>Viridiplantae</taxon>
        <taxon>Streptophyta</taxon>
        <taxon>Embryophyta</taxon>
        <taxon>Tracheophyta</taxon>
        <taxon>Spermatophyta</taxon>
        <taxon>Magnoliopsida</taxon>
        <taxon>Liliopsida</taxon>
        <taxon>Poales</taxon>
        <taxon>Poaceae</taxon>
        <taxon>PACMAD clade</taxon>
        <taxon>Chloridoideae</taxon>
        <taxon>Cynodonteae</taxon>
        <taxon>Eleusininae</taxon>
        <taxon>Eleusine</taxon>
    </lineage>
</organism>
<gene>
    <name evidence="1" type="primary">gb13332</name>
    <name evidence="1" type="ORF">PR202_gb13332</name>
</gene>
<comment type="caution">
    <text evidence="1">The sequence shown here is derived from an EMBL/GenBank/DDBJ whole genome shotgun (WGS) entry which is preliminary data.</text>
</comment>
<reference evidence="1" key="2">
    <citation type="submission" date="2021-12" db="EMBL/GenBank/DDBJ databases">
        <title>Resequencing data analysis of finger millet.</title>
        <authorList>
            <person name="Hatakeyama M."/>
            <person name="Aluri S."/>
            <person name="Balachadran M.T."/>
            <person name="Sivarajan S.R."/>
            <person name="Poveda L."/>
            <person name="Shimizu-Inatsugi R."/>
            <person name="Schlapbach R."/>
            <person name="Sreeman S.M."/>
            <person name="Shimizu K.K."/>
        </authorList>
    </citation>
    <scope>NUCLEOTIDE SEQUENCE</scope>
</reference>
<name>A0AAV5EQ46_ELECO</name>
<sequence>MNDHATQIDDLERVLRDESQVPIKIPYAVIKSITKNFSHFIGGGGFGEVYLASPPSTPSPAPSRYGMAMPPESLALAPGHLSYNNKDSLVMPSLPLMLHPALASLQCLQDCIGIPYQAKLTCTAGHDAQVALTCSTGLDAPVALTLDVG</sequence>